<name>A0ABU7IBM5_9SPHI</name>
<keyword evidence="3" id="KW-1185">Reference proteome</keyword>
<comment type="caution">
    <text evidence="2">The sequence shown here is derived from an EMBL/GenBank/DDBJ whole genome shotgun (WGS) entry which is preliminary data.</text>
</comment>
<dbReference type="PROSITE" id="PS51257">
    <property type="entry name" value="PROKAR_LIPOPROTEIN"/>
    <property type="match status" value="1"/>
</dbReference>
<dbReference type="Proteomes" id="UP001336835">
    <property type="component" value="Unassembled WGS sequence"/>
</dbReference>
<gene>
    <name evidence="2" type="ORF">VRU48_17345</name>
</gene>
<feature type="chain" id="PRO_5046945423" evidence="1">
    <location>
        <begin position="21"/>
        <end position="270"/>
    </location>
</feature>
<evidence type="ECO:0000313" key="3">
    <source>
        <dbReference type="Proteomes" id="UP001336835"/>
    </source>
</evidence>
<evidence type="ECO:0000256" key="1">
    <source>
        <dbReference type="SAM" id="SignalP"/>
    </source>
</evidence>
<dbReference type="RefSeq" id="WP_330109183.1">
    <property type="nucleotide sequence ID" value="NZ_JAZDQT010000003.1"/>
</dbReference>
<accession>A0ABU7IBM5</accession>
<feature type="signal peptide" evidence="1">
    <location>
        <begin position="1"/>
        <end position="20"/>
    </location>
</feature>
<reference evidence="2 3" key="1">
    <citation type="submission" date="2024-01" db="EMBL/GenBank/DDBJ databases">
        <title>Pedobacter sp. nov., isolated from fresh soil.</title>
        <authorList>
            <person name="Le N.T.T."/>
        </authorList>
    </citation>
    <scope>NUCLEOTIDE SEQUENCE [LARGE SCALE GENOMIC DNA]</scope>
    <source>
        <strain evidence="2 3">KR3-3</strain>
    </source>
</reference>
<sequence length="270" mass="30695">MKTVYYFVLLCLLSTTYACTKLKSDHPQANMADEHATDLNSKSILHYADSVDKALSQLAKTTSLVYMLGDLSFYVDKYSNSDQPIVLIEHGYNGLSNNTKKYYFRNDSLILEAVRNELSSDNGTVLKDTRTYLRNNTIFKVENRTAADEAAIKNLPYIDFPLSEANTSDHSYLEKIKTLNQILSGSDKFDMVFENITTFPDSRYIMLKSKLQNSYTASILVREKDALINSLLNNPIDFKDQKLNLKWMVQDQEAVYVPVASQTSAKGLKR</sequence>
<keyword evidence="1" id="KW-0732">Signal</keyword>
<protein>
    <submittedName>
        <fullName evidence="2">Uncharacterized protein</fullName>
    </submittedName>
</protein>
<evidence type="ECO:0000313" key="2">
    <source>
        <dbReference type="EMBL" id="MEE1946895.1"/>
    </source>
</evidence>
<proteinExistence type="predicted"/>
<organism evidence="2 3">
    <name type="scientific">Pedobacter albus</name>
    <dbReference type="NCBI Taxonomy" id="3113905"/>
    <lineage>
        <taxon>Bacteria</taxon>
        <taxon>Pseudomonadati</taxon>
        <taxon>Bacteroidota</taxon>
        <taxon>Sphingobacteriia</taxon>
        <taxon>Sphingobacteriales</taxon>
        <taxon>Sphingobacteriaceae</taxon>
        <taxon>Pedobacter</taxon>
    </lineage>
</organism>
<dbReference type="EMBL" id="JAZDQT010000003">
    <property type="protein sequence ID" value="MEE1946895.1"/>
    <property type="molecule type" value="Genomic_DNA"/>
</dbReference>